<dbReference type="OrthoDB" id="1304043at2759"/>
<evidence type="ECO:0000256" key="1">
    <source>
        <dbReference type="SAM" id="MobiDB-lite"/>
    </source>
</evidence>
<organism evidence="2 3">
    <name type="scientific">Phaseolus vulgaris</name>
    <name type="common">Kidney bean</name>
    <name type="synonym">French bean</name>
    <dbReference type="NCBI Taxonomy" id="3885"/>
    <lineage>
        <taxon>Eukaryota</taxon>
        <taxon>Viridiplantae</taxon>
        <taxon>Streptophyta</taxon>
        <taxon>Embryophyta</taxon>
        <taxon>Tracheophyta</taxon>
        <taxon>Spermatophyta</taxon>
        <taxon>Magnoliopsida</taxon>
        <taxon>eudicotyledons</taxon>
        <taxon>Gunneridae</taxon>
        <taxon>Pentapetalae</taxon>
        <taxon>rosids</taxon>
        <taxon>fabids</taxon>
        <taxon>Fabales</taxon>
        <taxon>Fabaceae</taxon>
        <taxon>Papilionoideae</taxon>
        <taxon>50 kb inversion clade</taxon>
        <taxon>NPAAA clade</taxon>
        <taxon>indigoferoid/millettioid clade</taxon>
        <taxon>Phaseoleae</taxon>
        <taxon>Phaseolus</taxon>
    </lineage>
</organism>
<reference evidence="3" key="1">
    <citation type="journal article" date="2014" name="Nat. Genet.">
        <title>A reference genome for common bean and genome-wide analysis of dual domestications.</title>
        <authorList>
            <person name="Schmutz J."/>
            <person name="McClean P.E."/>
            <person name="Mamidi S."/>
            <person name="Wu G.A."/>
            <person name="Cannon S.B."/>
            <person name="Grimwood J."/>
            <person name="Jenkins J."/>
            <person name="Shu S."/>
            <person name="Song Q."/>
            <person name="Chavarro C."/>
            <person name="Torres-Torres M."/>
            <person name="Geffroy V."/>
            <person name="Moghaddam S.M."/>
            <person name="Gao D."/>
            <person name="Abernathy B."/>
            <person name="Barry K."/>
            <person name="Blair M."/>
            <person name="Brick M.A."/>
            <person name="Chovatia M."/>
            <person name="Gepts P."/>
            <person name="Goodstein D.M."/>
            <person name="Gonzales M."/>
            <person name="Hellsten U."/>
            <person name="Hyten D.L."/>
            <person name="Jia G."/>
            <person name="Kelly J.D."/>
            <person name="Kudrna D."/>
            <person name="Lee R."/>
            <person name="Richard M.M."/>
            <person name="Miklas P.N."/>
            <person name="Osorno J.M."/>
            <person name="Rodrigues J."/>
            <person name="Thareau V."/>
            <person name="Urrea C.A."/>
            <person name="Wang M."/>
            <person name="Yu Y."/>
            <person name="Zhang M."/>
            <person name="Wing R.A."/>
            <person name="Cregan P.B."/>
            <person name="Rokhsar D.S."/>
            <person name="Jackson S.A."/>
        </authorList>
    </citation>
    <scope>NUCLEOTIDE SEQUENCE [LARGE SCALE GENOMIC DNA]</scope>
    <source>
        <strain evidence="3">cv. G19833</strain>
    </source>
</reference>
<dbReference type="eggNOG" id="ENOG502S5QT">
    <property type="taxonomic scope" value="Eukaryota"/>
</dbReference>
<keyword evidence="3" id="KW-1185">Reference proteome</keyword>
<dbReference type="EMBL" id="CM002294">
    <property type="protein sequence ID" value="ESW14790.1"/>
    <property type="molecule type" value="Genomic_DNA"/>
</dbReference>
<dbReference type="Proteomes" id="UP000000226">
    <property type="component" value="Chromosome 7"/>
</dbReference>
<evidence type="ECO:0000313" key="3">
    <source>
        <dbReference type="Proteomes" id="UP000000226"/>
    </source>
</evidence>
<dbReference type="OMA" id="CWTPVLQ"/>
<dbReference type="Gramene" id="ESW14790">
    <property type="protein sequence ID" value="ESW14790"/>
    <property type="gene ID" value="PHAVU_007G017600g"/>
</dbReference>
<feature type="region of interest" description="Disordered" evidence="1">
    <location>
        <begin position="1"/>
        <end position="20"/>
    </location>
</feature>
<sequence length="98" mass="10920">MELKGVSEKKKNKGKGNGVVSCTEEGGGVVRVKIVVRKSELKQVVEMMSGMKSTMLLESSVEQRLKLLLKRKHVSTTNRNGHTCWTPVLQSIPEERLV</sequence>
<name>V7BB30_PHAVU</name>
<evidence type="ECO:0000313" key="2">
    <source>
        <dbReference type="EMBL" id="ESW14790.1"/>
    </source>
</evidence>
<protein>
    <submittedName>
        <fullName evidence="2">Uncharacterized protein</fullName>
    </submittedName>
</protein>
<dbReference type="AlphaFoldDB" id="V7BB30"/>
<gene>
    <name evidence="2" type="ORF">PHAVU_007G017600g</name>
</gene>
<proteinExistence type="predicted"/>
<accession>V7BB30</accession>